<evidence type="ECO:0000256" key="5">
    <source>
        <dbReference type="SAM" id="Phobius"/>
    </source>
</evidence>
<dbReference type="GO" id="GO:0007189">
    <property type="term" value="P:adenylate cyclase-activating G protein-coupled receptor signaling pathway"/>
    <property type="evidence" value="ECO:0000318"/>
    <property type="project" value="GO_Central"/>
</dbReference>
<dbReference type="RefSeq" id="XP_031758863.1">
    <property type="nucleotide sequence ID" value="XM_031903003.1"/>
</dbReference>
<feature type="transmembrane region" description="Helical" evidence="5">
    <location>
        <begin position="401"/>
        <end position="422"/>
    </location>
</feature>
<dbReference type="PANTHER" id="PTHR45813:SF11">
    <property type="entry name" value="ADHESION G PROTEIN-COUPLED RECEPTOR F5-LIKE"/>
    <property type="match status" value="1"/>
</dbReference>
<dbReference type="GO" id="GO:0016020">
    <property type="term" value="C:membrane"/>
    <property type="evidence" value="ECO:0007669"/>
    <property type="project" value="UniProtKB-SubCell"/>
</dbReference>
<feature type="transmembrane region" description="Helical" evidence="5">
    <location>
        <begin position="277"/>
        <end position="304"/>
    </location>
</feature>
<keyword evidence="3 5" id="KW-1133">Transmembrane helix</keyword>
<dbReference type="PROSITE" id="PS50261">
    <property type="entry name" value="G_PROTEIN_RECEP_F2_4"/>
    <property type="match status" value="1"/>
</dbReference>
<dbReference type="InterPro" id="IPR000832">
    <property type="entry name" value="GPCR_2_secretin-like"/>
</dbReference>
<evidence type="ECO:0000256" key="1">
    <source>
        <dbReference type="ARBA" id="ARBA00004141"/>
    </source>
</evidence>
<evidence type="ECO:0000256" key="6">
    <source>
        <dbReference type="SAM" id="SignalP"/>
    </source>
</evidence>
<sequence length="464" mass="52617">MMGKQTWMVYFLLLYFFSETASYVTVSDLGEWVPTTGRAESDGKYSKDQSFAERDSVQMCGEVQEEDLPESLNGSHLIKLCSGSNSQIFEIIYYVCMNGIWENTTDCHTAKSCSQTLNTKNSFNTLNITKSAEYLKCGAVDIPTDQQHCYLLNDSYGGGAETGNMSSDISSLVDDLLLCLDGAVVWRLATVNGSSKSTSIGIITYIGVGISIPCLLIALIAEAVIWKSVTENDTTYMRHVCLVNITVSLLLAEIWFIIYIVLLYFPNPKLYFLDLAANILLFFFYLCLCFWILVIGLFLFYRVIFVLHNMSRRAMLTAAFSVGYGCPILITTILFTAVVPREAFKSRNETWFETDRTRAIISFLVPVMTISFLNLIILLVVIYKIIRSPEGVKRRFTSRKILIQIISIIAVLTPVSSITWGISLRMLLDKNNLFLQNLYFAFHAFQVNVKRKHLSEIYYWNLLL</sequence>
<evidence type="ECO:0000313" key="10">
    <source>
        <dbReference type="Xenbase" id="XB-GENE-29097035"/>
    </source>
</evidence>
<evidence type="ECO:0000256" key="4">
    <source>
        <dbReference type="ARBA" id="ARBA00023136"/>
    </source>
</evidence>
<protein>
    <submittedName>
        <fullName evidence="9">Adhesion G protein-coupled receptor F5-like</fullName>
    </submittedName>
</protein>
<dbReference type="GO" id="GO:0004930">
    <property type="term" value="F:G protein-coupled receptor activity"/>
    <property type="evidence" value="ECO:0000318"/>
    <property type="project" value="GO_Central"/>
</dbReference>
<feature type="chain" id="PRO_5035225605" evidence="6">
    <location>
        <begin position="23"/>
        <end position="464"/>
    </location>
</feature>
<accession>A0A8J1JLV6</accession>
<dbReference type="OrthoDB" id="10040049at2759"/>
<keyword evidence="4 5" id="KW-0472">Membrane</keyword>
<dbReference type="GeneID" id="116411093"/>
<feature type="domain" description="G-protein coupled receptors family 2 profile 2" evidence="7">
    <location>
        <begin position="200"/>
        <end position="455"/>
    </location>
</feature>
<dbReference type="InterPro" id="IPR051587">
    <property type="entry name" value="Adhesion_GPCR"/>
</dbReference>
<keyword evidence="2 5" id="KW-0812">Transmembrane</keyword>
<dbReference type="Gene3D" id="1.20.1070.10">
    <property type="entry name" value="Rhodopsin 7-helix transmembrane proteins"/>
    <property type="match status" value="1"/>
</dbReference>
<evidence type="ECO:0000256" key="3">
    <source>
        <dbReference type="ARBA" id="ARBA00022989"/>
    </source>
</evidence>
<dbReference type="AGR" id="Xenbase:XB-GENE-29097035"/>
<keyword evidence="6" id="KW-0732">Signal</keyword>
<dbReference type="InterPro" id="IPR017981">
    <property type="entry name" value="GPCR_2-like_7TM"/>
</dbReference>
<dbReference type="GO" id="GO:0007166">
    <property type="term" value="P:cell surface receptor signaling pathway"/>
    <property type="evidence" value="ECO:0007669"/>
    <property type="project" value="InterPro"/>
</dbReference>
<comment type="subcellular location">
    <subcellularLocation>
        <location evidence="1">Membrane</location>
        <topology evidence="1">Multi-pass membrane protein</topology>
    </subcellularLocation>
</comment>
<dbReference type="Xenbase" id="XB-GENE-29097035">
    <property type="gene designation" value="LOC116411093"/>
</dbReference>
<dbReference type="Proteomes" id="UP000008143">
    <property type="component" value="Chromosome 5"/>
</dbReference>
<proteinExistence type="predicted"/>
<evidence type="ECO:0000256" key="2">
    <source>
        <dbReference type="ARBA" id="ARBA00022692"/>
    </source>
</evidence>
<dbReference type="PANTHER" id="PTHR45813">
    <property type="entry name" value="IG-LIKE DOMAIN-CONTAINING PROTEIN"/>
    <property type="match status" value="1"/>
</dbReference>
<feature type="transmembrane region" description="Helical" evidence="5">
    <location>
        <begin position="359"/>
        <end position="381"/>
    </location>
</feature>
<feature type="signal peptide" evidence="6">
    <location>
        <begin position="1"/>
        <end position="22"/>
    </location>
</feature>
<evidence type="ECO:0000259" key="7">
    <source>
        <dbReference type="PROSITE" id="PS50261"/>
    </source>
</evidence>
<feature type="transmembrane region" description="Helical" evidence="5">
    <location>
        <begin position="316"/>
        <end position="339"/>
    </location>
</feature>
<name>A0A8J1JLV6_XENTR</name>
<feature type="transmembrane region" description="Helical" evidence="5">
    <location>
        <begin position="242"/>
        <end position="265"/>
    </location>
</feature>
<reference evidence="9" key="1">
    <citation type="submission" date="2025-08" db="UniProtKB">
        <authorList>
            <consortium name="RefSeq"/>
        </authorList>
    </citation>
    <scope>IDENTIFICATION</scope>
    <source>
        <strain evidence="9">Nigerian</strain>
        <tissue evidence="9">Liver and blood</tissue>
    </source>
</reference>
<evidence type="ECO:0000313" key="9">
    <source>
        <dbReference type="RefSeq" id="XP_031758863.1"/>
    </source>
</evidence>
<gene>
    <name evidence="9 10" type="primary">LOC116411093</name>
</gene>
<dbReference type="KEGG" id="xtr:116411093"/>
<organism evidence="8 9">
    <name type="scientific">Xenopus tropicalis</name>
    <name type="common">Western clawed frog</name>
    <name type="synonym">Silurana tropicalis</name>
    <dbReference type="NCBI Taxonomy" id="8364"/>
    <lineage>
        <taxon>Eukaryota</taxon>
        <taxon>Metazoa</taxon>
        <taxon>Chordata</taxon>
        <taxon>Craniata</taxon>
        <taxon>Vertebrata</taxon>
        <taxon>Euteleostomi</taxon>
        <taxon>Amphibia</taxon>
        <taxon>Batrachia</taxon>
        <taxon>Anura</taxon>
        <taxon>Pipoidea</taxon>
        <taxon>Pipidae</taxon>
        <taxon>Xenopodinae</taxon>
        <taxon>Xenopus</taxon>
        <taxon>Silurana</taxon>
    </lineage>
</organism>
<keyword evidence="8" id="KW-1185">Reference proteome</keyword>
<dbReference type="AlphaFoldDB" id="A0A8J1JLV6"/>
<evidence type="ECO:0000313" key="8">
    <source>
        <dbReference type="Proteomes" id="UP000008143"/>
    </source>
</evidence>
<dbReference type="Pfam" id="PF00002">
    <property type="entry name" value="7tm_2"/>
    <property type="match status" value="1"/>
</dbReference>
<feature type="transmembrane region" description="Helical" evidence="5">
    <location>
        <begin position="202"/>
        <end position="221"/>
    </location>
</feature>